<feature type="transmembrane region" description="Helical" evidence="1">
    <location>
        <begin position="99"/>
        <end position="121"/>
    </location>
</feature>
<dbReference type="Proteomes" id="UP000777661">
    <property type="component" value="Unassembled WGS sequence"/>
</dbReference>
<evidence type="ECO:0000313" key="4">
    <source>
        <dbReference type="Proteomes" id="UP000777661"/>
    </source>
</evidence>
<feature type="transmembrane region" description="Helical" evidence="1">
    <location>
        <begin position="164"/>
        <end position="184"/>
    </location>
</feature>
<evidence type="ECO:0000313" key="3">
    <source>
        <dbReference type="EMBL" id="MBY8918872.1"/>
    </source>
</evidence>
<dbReference type="NCBIfam" id="NF010398">
    <property type="entry name" value="PRK13825.1-2"/>
    <property type="match status" value="1"/>
</dbReference>
<dbReference type="SUPFAM" id="SSF56317">
    <property type="entry name" value="Carbon-nitrogen hydrolase"/>
    <property type="match status" value="1"/>
</dbReference>
<dbReference type="PIRSF" id="PIRSF017932">
    <property type="entry name" value="Conjugal_transfer_TraB_rhizob"/>
    <property type="match status" value="1"/>
</dbReference>
<keyword evidence="1" id="KW-0812">Transmembrane</keyword>
<organism evidence="3 4">
    <name type="scientific">Nitratireductor rhodophyticola</name>
    <dbReference type="NCBI Taxonomy" id="2854036"/>
    <lineage>
        <taxon>Bacteria</taxon>
        <taxon>Pseudomonadati</taxon>
        <taxon>Pseudomonadota</taxon>
        <taxon>Alphaproteobacteria</taxon>
        <taxon>Hyphomicrobiales</taxon>
        <taxon>Phyllobacteriaceae</taxon>
        <taxon>Nitratireductor</taxon>
    </lineage>
</organism>
<feature type="transmembrane region" description="Helical" evidence="1">
    <location>
        <begin position="133"/>
        <end position="152"/>
    </location>
</feature>
<keyword evidence="1" id="KW-0472">Membrane</keyword>
<protein>
    <submittedName>
        <fullName evidence="3">Conjugal transfer protein TraB</fullName>
    </submittedName>
</protein>
<keyword evidence="1" id="KW-1133">Transmembrane helix</keyword>
<keyword evidence="4" id="KW-1185">Reference proteome</keyword>
<evidence type="ECO:0000256" key="1">
    <source>
        <dbReference type="SAM" id="Phobius"/>
    </source>
</evidence>
<name>A0ABS7RD74_9HYPH</name>
<sequence>MTRDISGRSRPPVSSAWPIPSSPFTGDVVKTVSLTVLAIAAGAIGWSGNPLTLPLAFGFPALWANSPSRIAAAIVSAGYFLAASRGLPQGVVNYFGSGIAEALALWLGASLAFVAVHAVLWTSRPGRGRTVRYAVAAVLMSVPPFGIVGWAHPITAAGIVFPGWGWWGLAAAAIGLLAMTTRFWPIATLVLGGAFAWSAATWTEPSLPQGWIGVDTKFGGERGIYAGLFQHRETIAAVKAAAAQGNKIVVLPEGAAGVWTPTVERLWVRELKGVDVTVNAGAILVDGQGYDNVMVEISGEGARILYRERMPVPISMWQPWLTLIGESGGGRAHFFANPIVEAGGVRLVPLICYEQLIVWPVLQSALYAPDIIVATGNGWWTDGTSIVAIQKSATIAWARLFDLPLIMAFNI</sequence>
<dbReference type="InterPro" id="IPR036526">
    <property type="entry name" value="C-N_Hydrolase_sf"/>
</dbReference>
<accession>A0ABS7RD74</accession>
<dbReference type="InterPro" id="IPR003010">
    <property type="entry name" value="C-N_Hydrolase"/>
</dbReference>
<dbReference type="RefSeq" id="WP_223006683.1">
    <property type="nucleotide sequence ID" value="NZ_CBDDPV010000002.1"/>
</dbReference>
<dbReference type="Pfam" id="PF00795">
    <property type="entry name" value="CN_hydrolase"/>
    <property type="match status" value="1"/>
</dbReference>
<dbReference type="EMBL" id="JAHSQO010000008">
    <property type="protein sequence ID" value="MBY8918872.1"/>
    <property type="molecule type" value="Genomic_DNA"/>
</dbReference>
<comment type="caution">
    <text evidence="3">The sequence shown here is derived from an EMBL/GenBank/DDBJ whole genome shotgun (WGS) entry which is preliminary data.</text>
</comment>
<dbReference type="InterPro" id="IPR016707">
    <property type="entry name" value="Conjugal_tfr_TraB_rhizob"/>
</dbReference>
<gene>
    <name evidence="3" type="ORF">KVG22_19890</name>
</gene>
<dbReference type="Gene3D" id="3.60.110.10">
    <property type="entry name" value="Carbon-nitrogen hydrolase"/>
    <property type="match status" value="1"/>
</dbReference>
<feature type="domain" description="CN hydrolase" evidence="2">
    <location>
        <begin position="82"/>
        <end position="399"/>
    </location>
</feature>
<evidence type="ECO:0000259" key="2">
    <source>
        <dbReference type="Pfam" id="PF00795"/>
    </source>
</evidence>
<reference evidence="3 4" key="1">
    <citation type="submission" date="2021-06" db="EMBL/GenBank/DDBJ databases">
        <title>Nitratireductor porphyridii sp. nov., isolated from a small marine red alga, Porphyridium purpureum in South Korea.</title>
        <authorList>
            <person name="Kim K.H."/>
            <person name="Kristyanto S."/>
            <person name="Jeon C.O."/>
        </authorList>
    </citation>
    <scope>NUCLEOTIDE SEQUENCE [LARGE SCALE GENOMIC DNA]</scope>
    <source>
        <strain evidence="3 4">R6</strain>
    </source>
</reference>
<proteinExistence type="predicted"/>